<feature type="compositionally biased region" description="Basic and acidic residues" evidence="6">
    <location>
        <begin position="18"/>
        <end position="27"/>
    </location>
</feature>
<evidence type="ECO:0000256" key="6">
    <source>
        <dbReference type="SAM" id="MobiDB-lite"/>
    </source>
</evidence>
<dbReference type="PRINTS" id="PR01032">
    <property type="entry name" value="PHAGEIV"/>
</dbReference>
<proteinExistence type="inferred from homology"/>
<evidence type="ECO:0000259" key="8">
    <source>
        <dbReference type="Pfam" id="PF03958"/>
    </source>
</evidence>
<dbReference type="InterPro" id="IPR005644">
    <property type="entry name" value="NolW-like"/>
</dbReference>
<dbReference type="EMBL" id="JAKGAS010000004">
    <property type="protein sequence ID" value="MCF2948435.1"/>
    <property type="molecule type" value="Genomic_DNA"/>
</dbReference>
<feature type="region of interest" description="Disordered" evidence="6">
    <location>
        <begin position="18"/>
        <end position="42"/>
    </location>
</feature>
<dbReference type="InterPro" id="IPR050810">
    <property type="entry name" value="Bact_Secretion_Sys_Channel"/>
</dbReference>
<evidence type="ECO:0000256" key="2">
    <source>
        <dbReference type="ARBA" id="ARBA00022729"/>
    </source>
</evidence>
<keyword evidence="3" id="KW-0472">Membrane</keyword>
<organism evidence="9 10">
    <name type="scientific">Paraglaciecola algarum</name>
    <dbReference type="NCBI Taxonomy" id="3050085"/>
    <lineage>
        <taxon>Bacteria</taxon>
        <taxon>Pseudomonadati</taxon>
        <taxon>Pseudomonadota</taxon>
        <taxon>Gammaproteobacteria</taxon>
        <taxon>Alteromonadales</taxon>
        <taxon>Alteromonadaceae</taxon>
        <taxon>Paraglaciecola</taxon>
    </lineage>
</organism>
<dbReference type="InterPro" id="IPR001775">
    <property type="entry name" value="GspD/PilQ"/>
</dbReference>
<evidence type="ECO:0000313" key="10">
    <source>
        <dbReference type="Proteomes" id="UP001521137"/>
    </source>
</evidence>
<dbReference type="RefSeq" id="WP_235312219.1">
    <property type="nucleotide sequence ID" value="NZ_JAKGAS010000004.1"/>
</dbReference>
<accession>A0ABS9D7U2</accession>
<protein>
    <recommendedName>
        <fullName evidence="11">NolW-like domain-containing protein</fullName>
    </recommendedName>
</protein>
<evidence type="ECO:0008006" key="11">
    <source>
        <dbReference type="Google" id="ProtNLM"/>
    </source>
</evidence>
<name>A0ABS9D7U2_9ALTE</name>
<evidence type="ECO:0000259" key="7">
    <source>
        <dbReference type="Pfam" id="PF00263"/>
    </source>
</evidence>
<dbReference type="PRINTS" id="PR00811">
    <property type="entry name" value="BCTERIALGSPD"/>
</dbReference>
<keyword evidence="10" id="KW-1185">Reference proteome</keyword>
<dbReference type="InterPro" id="IPR038591">
    <property type="entry name" value="NolW-like_sf"/>
</dbReference>
<dbReference type="Pfam" id="PF00263">
    <property type="entry name" value="Secretin"/>
    <property type="match status" value="1"/>
</dbReference>
<dbReference type="Pfam" id="PF03958">
    <property type="entry name" value="Secretin_N"/>
    <property type="match status" value="1"/>
</dbReference>
<keyword evidence="2" id="KW-0732">Signal</keyword>
<evidence type="ECO:0000256" key="1">
    <source>
        <dbReference type="ARBA" id="ARBA00004370"/>
    </source>
</evidence>
<evidence type="ECO:0000256" key="3">
    <source>
        <dbReference type="ARBA" id="ARBA00023136"/>
    </source>
</evidence>
<gene>
    <name evidence="9" type="ORF">L0668_09980</name>
</gene>
<evidence type="ECO:0000256" key="4">
    <source>
        <dbReference type="RuleBase" id="RU004003"/>
    </source>
</evidence>
<evidence type="ECO:0000256" key="5">
    <source>
        <dbReference type="RuleBase" id="RU004004"/>
    </source>
</evidence>
<dbReference type="Proteomes" id="UP001521137">
    <property type="component" value="Unassembled WGS sequence"/>
</dbReference>
<evidence type="ECO:0000313" key="9">
    <source>
        <dbReference type="EMBL" id="MCF2948435.1"/>
    </source>
</evidence>
<sequence>MTVNRSFLAKPIKIDELEKREAKDSSDNKAATSASFQTESAPSFGGISKLSETTLAPPEFDDVPVSFVADDISLSDFASQLYGDIFKLNYVLAPEIKASQDKVSLSISESISKAELYKIAQTTLALRDVVLLSKDDIIYIQKASAQQQKNEVAVGIGNLINDVPDTTGEITQLVPYIYSESRNISSVMSKLSSAKLTIMGKQKIIIVEGERAEIERALRLIKMLDVPRAYGREIRLLEFVNISPKDAEEQIRKLLDEDGLSRSSTGDYSFVTMPRINTLVAYAANTEIIDRIMYWADKLDVPLAGDEPRFYVFKPSYAKASDLMTSVSTLLGGIKSDRVVEPTSPAQTNDSARNRVTSTSNGSITMSFDETQNALLFHATPAEYKQVLDLLSQLDQLPGQVILDAAIVEVTLSDDVSSGIDWIFDSRGQTGTEGLTANLEPLIGSLNMVGIKGNWQATLTALKSKTDTRVLSKPYLVVQDGMTATLNSGDSIPVLTASVQDVGDNNTVANEVSYRTTGTQVSFTPIINSEGVISLEVSVSVSNSGDGSLTPTITNRSLSTSALSLDGQTIVLGGMIGENTSLGNNGVPLLGDVPILGELFKSRKDNYSRTELLIMITTRIVKDSRDIDEFGKKVSELYSVPLEFN</sequence>
<keyword evidence="5" id="KW-0813">Transport</keyword>
<dbReference type="Gene3D" id="3.30.1370.120">
    <property type="match status" value="2"/>
</dbReference>
<dbReference type="InterPro" id="IPR004846">
    <property type="entry name" value="T2SS/T3SS_dom"/>
</dbReference>
<reference evidence="9 10" key="1">
    <citation type="submission" date="2022-01" db="EMBL/GenBank/DDBJ databases">
        <title>Paraglaciecola sp. G1-23.</title>
        <authorList>
            <person name="Jin M.S."/>
            <person name="Han D.M."/>
            <person name="Kim H.M."/>
            <person name="Jeon C.O."/>
        </authorList>
    </citation>
    <scope>NUCLEOTIDE SEQUENCE [LARGE SCALE GENOMIC DNA]</scope>
    <source>
        <strain evidence="9 10">G1-23</strain>
    </source>
</reference>
<dbReference type="PANTHER" id="PTHR30332">
    <property type="entry name" value="PROBABLE GENERAL SECRETION PATHWAY PROTEIN D"/>
    <property type="match status" value="1"/>
</dbReference>
<feature type="compositionally biased region" description="Polar residues" evidence="6">
    <location>
        <begin position="28"/>
        <end position="41"/>
    </location>
</feature>
<comment type="subcellular location">
    <subcellularLocation>
        <location evidence="5">Cell outer membrane</location>
    </subcellularLocation>
    <subcellularLocation>
        <location evidence="1">Membrane</location>
    </subcellularLocation>
</comment>
<feature type="domain" description="NolW-like" evidence="8">
    <location>
        <begin position="312"/>
        <end position="399"/>
    </location>
</feature>
<dbReference type="PANTHER" id="PTHR30332:SF25">
    <property type="entry name" value="SECRETIN XPSD"/>
    <property type="match status" value="1"/>
</dbReference>
<dbReference type="PROSITE" id="PS00875">
    <property type="entry name" value="T2SP_D"/>
    <property type="match status" value="1"/>
</dbReference>
<dbReference type="InterPro" id="IPR004845">
    <property type="entry name" value="T2SS_GspD_CS"/>
</dbReference>
<comment type="caution">
    <text evidence="9">The sequence shown here is derived from an EMBL/GenBank/DDBJ whole genome shotgun (WGS) entry which is preliminary data.</text>
</comment>
<feature type="domain" description="Type II/III secretion system secretin-like" evidence="7">
    <location>
        <begin position="461"/>
        <end position="622"/>
    </location>
</feature>
<comment type="similarity">
    <text evidence="4">Belongs to the bacterial secretin family.</text>
</comment>